<proteinExistence type="predicted"/>
<feature type="compositionally biased region" description="Low complexity" evidence="2">
    <location>
        <begin position="611"/>
        <end position="624"/>
    </location>
</feature>
<dbReference type="AlphaFoldDB" id="A0A0C3DEW1"/>
<feature type="region of interest" description="Disordered" evidence="2">
    <location>
        <begin position="659"/>
        <end position="682"/>
    </location>
</feature>
<comment type="caution">
    <text evidence="3">The sequence shown here is derived from an EMBL/GenBank/DDBJ whole genome shotgun (WGS) entry which is preliminary data.</text>
</comment>
<sequence>MIYFRTKANTNLRSEPRKTQASEPTNVLVVMPTNHWFLGTKVVGEWVEGYTTVNGKNYEGFAHTNLLRTEKIIEGEGASDSSRGEKSKRHDIFFEEQAEKLRPFLSINPPQDRARATEALSFNRSRVIDIDWQYVFSPKLVKDYHTDEPAPSKTFELTDQLNYFQNYFDELWGISPGNFEERKAEFLKQATIKIPSVSRDENGKTVFSMEKKENLWVLKHPLVNRWFYIEPIAGQDAISEADFADYPTYLKIWTERADSVEVSFSDTEDDSIADKLLPAIDEIDLAPSIILRQYQELQDLKPFAKTLSDKANELATSQVTGLLTDNQINQLLNAILRMKQPQRDVTFSERQLVDRASDLNYILPLTNRTYKYVDGSTEEMVPGKLYQPYRTTIYWRSQVKRVRYVTRTKKVFGVVVSRRRVRQEWMETVNNSRRVTKYGEVQVDLDPWEEKEVELAEKEGLESYRFERINGDYFDVNGTSLESVIENCDRNEEFRRKTAIWIPVYEQKLTEGEILTKYTIIKRPFRGYAPVRSPAVFVHEALSYRTAWRSSELGELVHSINMGPGEERTITVEQTTSRQIETVQSTTSILDLTRSDTLELSSEIEREAGNSSESTRTSTFSASASGSIGAFGGSASGSTSSTKTAKQFSRQMEKVARKAARNLTRRSHQEVKSTTTVTTKASRSESTSINVKNVNEGRTLNLLFYRLYNIFDASLTAESLQFVSEDGIELVSGSGITIPKVFELSDMDQALSPFDLSNLPYQTAATPGSEEYAKLFVSYWSYIIDQILNLLKKEYDVGGAEASAKVIRVSNALSEIMNEATTVGGKAPYIVLGDGEDKYTLENLYAKLQEAIEKIIEQLEKSVDDALDENEPLLPLLSHDLRVASPGLYVDTVMGVSPATEPYAEEMRAQKVLMEAAEVAKQGAIADYYRVLSGQEPLGSGGRDQPQILYAYAKSDQEIVIQLREFVTSGRWKLEVDAKEVTSFDIAEDQQTVEHDCGEAQEWLAEPEGRLINIRKGRTFILINLNMEG</sequence>
<feature type="region of interest" description="Disordered" evidence="2">
    <location>
        <begin position="600"/>
        <end position="624"/>
    </location>
</feature>
<protein>
    <submittedName>
        <fullName evidence="3">Uncharacterized protein</fullName>
    </submittedName>
</protein>
<feature type="region of interest" description="Disordered" evidence="2">
    <location>
        <begin position="1"/>
        <end position="20"/>
    </location>
</feature>
<evidence type="ECO:0000313" key="3">
    <source>
        <dbReference type="EMBL" id="KIN09909.1"/>
    </source>
</evidence>
<reference evidence="3 4" key="1">
    <citation type="submission" date="2015-01" db="EMBL/GenBank/DDBJ databases">
        <title>Draft genome of Vibrio mytili type strain CAIM 528.</title>
        <authorList>
            <person name="Gonzalez-Castillo A."/>
            <person name="Gomez-Gil B."/>
            <person name="Enciso-Ibarra J."/>
        </authorList>
    </citation>
    <scope>NUCLEOTIDE SEQUENCE [LARGE SCALE GENOMIC DNA]</scope>
    <source>
        <strain evidence="3 4">CAIM 528</strain>
    </source>
</reference>
<dbReference type="STRING" id="50718.SU60_16310"/>
<evidence type="ECO:0000313" key="4">
    <source>
        <dbReference type="Proteomes" id="UP000031977"/>
    </source>
</evidence>
<evidence type="ECO:0000256" key="1">
    <source>
        <dbReference type="SAM" id="Coils"/>
    </source>
</evidence>
<gene>
    <name evidence="3" type="ORF">SU60_16310</name>
</gene>
<organism evidence="3 4">
    <name type="scientific">Vibrio mytili</name>
    <dbReference type="NCBI Taxonomy" id="50718"/>
    <lineage>
        <taxon>Bacteria</taxon>
        <taxon>Pseudomonadati</taxon>
        <taxon>Pseudomonadota</taxon>
        <taxon>Gammaproteobacteria</taxon>
        <taxon>Vibrionales</taxon>
        <taxon>Vibrionaceae</taxon>
        <taxon>Vibrio</taxon>
    </lineage>
</organism>
<accession>A0A0C3DEW1</accession>
<evidence type="ECO:0000256" key="2">
    <source>
        <dbReference type="SAM" id="MobiDB-lite"/>
    </source>
</evidence>
<dbReference type="Proteomes" id="UP000031977">
    <property type="component" value="Unassembled WGS sequence"/>
</dbReference>
<keyword evidence="1" id="KW-0175">Coiled coil</keyword>
<feature type="coiled-coil region" evidence="1">
    <location>
        <begin position="838"/>
        <end position="869"/>
    </location>
</feature>
<keyword evidence="4" id="KW-1185">Reference proteome</keyword>
<dbReference type="OrthoDB" id="7366028at2"/>
<name>A0A0C3DEW1_9VIBR</name>
<dbReference type="EMBL" id="JXOK01000063">
    <property type="protein sequence ID" value="KIN09909.1"/>
    <property type="molecule type" value="Genomic_DNA"/>
</dbReference>
<dbReference type="RefSeq" id="WP_041156460.1">
    <property type="nucleotide sequence ID" value="NZ_CBCRVP010000006.1"/>
</dbReference>